<evidence type="ECO:0000313" key="2">
    <source>
        <dbReference type="Proteomes" id="UP000010472"/>
    </source>
</evidence>
<dbReference type="STRING" id="1173022.Cri9333_0010"/>
<gene>
    <name evidence="1" type="ORF">Cri9333_0010</name>
</gene>
<evidence type="ECO:0008006" key="3">
    <source>
        <dbReference type="Google" id="ProtNLM"/>
    </source>
</evidence>
<dbReference type="AlphaFoldDB" id="K9VV20"/>
<protein>
    <recommendedName>
        <fullName evidence="3">DNA-binding domain-containing protein</fullName>
    </recommendedName>
</protein>
<dbReference type="EMBL" id="CP003620">
    <property type="protein sequence ID" value="AFZ11015.1"/>
    <property type="molecule type" value="Genomic_DNA"/>
</dbReference>
<dbReference type="RefSeq" id="WP_015201159.1">
    <property type="nucleotide sequence ID" value="NC_019753.1"/>
</dbReference>
<reference evidence="1 2" key="1">
    <citation type="submission" date="2012-06" db="EMBL/GenBank/DDBJ databases">
        <title>Finished chromosome of genome of Crinalium epipsammum PCC 9333.</title>
        <authorList>
            <consortium name="US DOE Joint Genome Institute"/>
            <person name="Gugger M."/>
            <person name="Coursin T."/>
            <person name="Rippka R."/>
            <person name="Tandeau De Marsac N."/>
            <person name="Huntemann M."/>
            <person name="Wei C.-L."/>
            <person name="Han J."/>
            <person name="Detter J.C."/>
            <person name="Han C."/>
            <person name="Tapia R."/>
            <person name="Davenport K."/>
            <person name="Daligault H."/>
            <person name="Erkkila T."/>
            <person name="Gu W."/>
            <person name="Munk A.C.C."/>
            <person name="Teshima H."/>
            <person name="Xu Y."/>
            <person name="Chain P."/>
            <person name="Chen A."/>
            <person name="Krypides N."/>
            <person name="Mavromatis K."/>
            <person name="Markowitz V."/>
            <person name="Szeto E."/>
            <person name="Ivanova N."/>
            <person name="Mikhailova N."/>
            <person name="Ovchinnikova G."/>
            <person name="Pagani I."/>
            <person name="Pati A."/>
            <person name="Goodwin L."/>
            <person name="Peters L."/>
            <person name="Pitluck S."/>
            <person name="Woyke T."/>
            <person name="Kerfeld C."/>
        </authorList>
    </citation>
    <scope>NUCLEOTIDE SEQUENCE [LARGE SCALE GENOMIC DNA]</scope>
    <source>
        <strain evidence="1 2">PCC 9333</strain>
    </source>
</reference>
<accession>K9VV20</accession>
<organism evidence="1 2">
    <name type="scientific">Crinalium epipsammum PCC 9333</name>
    <dbReference type="NCBI Taxonomy" id="1173022"/>
    <lineage>
        <taxon>Bacteria</taxon>
        <taxon>Bacillati</taxon>
        <taxon>Cyanobacteriota</taxon>
        <taxon>Cyanophyceae</taxon>
        <taxon>Gomontiellales</taxon>
        <taxon>Gomontiellaceae</taxon>
        <taxon>Crinalium</taxon>
    </lineage>
</organism>
<dbReference type="HOGENOM" id="CLU_1431857_0_0_3"/>
<dbReference type="eggNOG" id="ENOG502ZBJ7">
    <property type="taxonomic scope" value="Bacteria"/>
</dbReference>
<proteinExistence type="predicted"/>
<name>K9VV20_9CYAN</name>
<keyword evidence="2" id="KW-1185">Reference proteome</keyword>
<sequence length="186" mass="21449">MTPEEITSTLTKLFGSTVQTPGEGLWQVEEPKFRILVLLSDDQSWLRAIIPITRAEEAQPFIEQILESNFDDTQDTRYAFHQGVLWGVFQHNRESLTVADFNDAIARLLSLNERGLSDSFNQFVEARIRQIVQVAKVQGQSLEATMQTLDRFYEEGMMGELDQGSQAREQVLAIWRRQLERLWTEA</sequence>
<dbReference type="SUPFAM" id="SSF69635">
    <property type="entry name" value="Type III secretory system chaperone-like"/>
    <property type="match status" value="1"/>
</dbReference>
<dbReference type="OrthoDB" id="571431at2"/>
<evidence type="ECO:0000313" key="1">
    <source>
        <dbReference type="EMBL" id="AFZ11015.1"/>
    </source>
</evidence>
<dbReference type="PATRIC" id="fig|1173022.3.peg.11"/>
<dbReference type="Proteomes" id="UP000010472">
    <property type="component" value="Chromosome"/>
</dbReference>
<dbReference type="KEGG" id="cep:Cri9333_0010"/>
<dbReference type="Gene3D" id="3.30.1460.10">
    <property type="match status" value="1"/>
</dbReference>